<evidence type="ECO:0000313" key="2">
    <source>
        <dbReference type="Proteomes" id="UP000198706"/>
    </source>
</evidence>
<dbReference type="PIRSF" id="PIRSF036794">
    <property type="entry name" value="UCP_erythr_ester"/>
    <property type="match status" value="1"/>
</dbReference>
<dbReference type="EMBL" id="FNFD01000024">
    <property type="protein sequence ID" value="SDL57830.1"/>
    <property type="molecule type" value="Genomic_DNA"/>
</dbReference>
<dbReference type="InterPro" id="IPR007815">
    <property type="entry name" value="Emycin_Estase"/>
</dbReference>
<reference evidence="1 2" key="1">
    <citation type="submission" date="2016-10" db="EMBL/GenBank/DDBJ databases">
        <authorList>
            <person name="de Groot N.N."/>
        </authorList>
    </citation>
    <scope>NUCLEOTIDE SEQUENCE [LARGE SCALE GENOMIC DNA]</scope>
    <source>
        <strain evidence="1 2">JCM 21544</strain>
    </source>
</reference>
<sequence>MGTLSEKLRSALPSKRPTAELATLLQRYAEPLPALDDPAFGDPFDRYGDARVVLIGEASHGTSEFYRARAAITRRLIERHGFNIVAAEADWPDAAQIDRYVRGQQPPTWRHDAFERFPTWMWRNQEVGDFTDWLHGYNQARAADERVEFRGLDVYSLGASISAVLRYLDRVDPEAAKAARRRYGCLTPWQEEPAYYGHNVLYGQKEPCEDVVVEQLNALLEQRLNYLGEDGESFFDAAQNARVVRSAEQYYRIMYRGSTESWNLRDRHMFDTLRALMEHRGTGAKAVVWAHNSHIGNAAATSMGWTGEFNIGELCRTAWGSDAVLIGMGTDRGLVAAASNWDDPMQIKQVRPSRSDSWEQAFLLAGVPASLTDWRAADRHELRNALAAPRLERAIGVIYRPESERASHYFDAVLAEQFDAWLWFEETRAVTPLGPRQPKSGTPETYPFGE</sequence>
<protein>
    <submittedName>
        <fullName evidence="1">Erythromycin esterase homolog</fullName>
    </submittedName>
</protein>
<organism evidence="1 2">
    <name type="scientific">Pseudomonas indica</name>
    <dbReference type="NCBI Taxonomy" id="137658"/>
    <lineage>
        <taxon>Bacteria</taxon>
        <taxon>Pseudomonadati</taxon>
        <taxon>Pseudomonadota</taxon>
        <taxon>Gammaproteobacteria</taxon>
        <taxon>Pseudomonadales</taxon>
        <taxon>Pseudomonadaceae</taxon>
        <taxon>Pseudomonas</taxon>
    </lineage>
</organism>
<gene>
    <name evidence="1" type="ORF">SAMN05216186_12434</name>
</gene>
<accession>A0A1G9L790</accession>
<dbReference type="InterPro" id="IPR052036">
    <property type="entry name" value="Hydrolase/PRTase-associated"/>
</dbReference>
<dbReference type="RefSeq" id="WP_084338201.1">
    <property type="nucleotide sequence ID" value="NZ_FNFD01000024.1"/>
</dbReference>
<dbReference type="Proteomes" id="UP000198706">
    <property type="component" value="Unassembled WGS sequence"/>
</dbReference>
<evidence type="ECO:0000313" key="1">
    <source>
        <dbReference type="EMBL" id="SDL57830.1"/>
    </source>
</evidence>
<dbReference type="Gene3D" id="3.40.1660.10">
    <property type="entry name" value="EreA-like (biosynthetic domain)"/>
    <property type="match status" value="1"/>
</dbReference>
<dbReference type="STRING" id="137658.SAMN05216186_12434"/>
<dbReference type="Gene3D" id="1.20.1440.30">
    <property type="entry name" value="Biosynthetic Protein domain"/>
    <property type="match status" value="1"/>
</dbReference>
<dbReference type="CDD" id="cd14728">
    <property type="entry name" value="Ere-like"/>
    <property type="match status" value="1"/>
</dbReference>
<dbReference type="SUPFAM" id="SSF159501">
    <property type="entry name" value="EreA/ChaN-like"/>
    <property type="match status" value="1"/>
</dbReference>
<dbReference type="InterPro" id="IPR014622">
    <property type="entry name" value="UCP036794_erythomycin"/>
</dbReference>
<proteinExistence type="predicted"/>
<dbReference type="Pfam" id="PF05139">
    <property type="entry name" value="Erythro_esteras"/>
    <property type="match status" value="1"/>
</dbReference>
<dbReference type="PANTHER" id="PTHR31299:SF0">
    <property type="entry name" value="ESTERASE, PUTATIVE (AFU_ORTHOLOGUE AFUA_1G05850)-RELATED"/>
    <property type="match status" value="1"/>
</dbReference>
<dbReference type="Gene3D" id="3.30.1870.10">
    <property type="entry name" value="EreA-like, domain 2"/>
    <property type="match status" value="1"/>
</dbReference>
<dbReference type="PANTHER" id="PTHR31299">
    <property type="entry name" value="ESTERASE, PUTATIVE (AFU_ORTHOLOGUE AFUA_1G05850)-RELATED"/>
    <property type="match status" value="1"/>
</dbReference>
<dbReference type="AlphaFoldDB" id="A0A1G9L790"/>
<keyword evidence="2" id="KW-1185">Reference proteome</keyword>
<dbReference type="GO" id="GO:0046677">
    <property type="term" value="P:response to antibiotic"/>
    <property type="evidence" value="ECO:0007669"/>
    <property type="project" value="InterPro"/>
</dbReference>
<name>A0A1G9L790_9PSED</name>